<sequence length="231" mass="24126" precursor="true">MSRYAALCCALLAAPASAETMLFDFGNTARQTAGNWNNIVPATTDLFAVFDADGTILPGVTLSITDTFFQTGEPSQIGSEAPAGDAAGYPVDATDDYFFGHSGPFAGADDNPYGEVRLSGLNPATAYNFTFFSARNGVTDNRDTMYTASGANSLNGVAVTSNNNTEVLHLGGVFPDANGDIFVGVEAGPGNDNGNEFYYINLMQVDAVPEPSSVMLALAATALTFPRRRGA</sequence>
<feature type="signal peptide" evidence="1">
    <location>
        <begin position="1"/>
        <end position="18"/>
    </location>
</feature>
<name>A0A5C6AK19_9BACT</name>
<evidence type="ECO:0000313" key="2">
    <source>
        <dbReference type="EMBL" id="TWT99989.1"/>
    </source>
</evidence>
<keyword evidence="3" id="KW-1185">Reference proteome</keyword>
<dbReference type="Proteomes" id="UP000317421">
    <property type="component" value="Unassembled WGS sequence"/>
</dbReference>
<evidence type="ECO:0000256" key="1">
    <source>
        <dbReference type="SAM" id="SignalP"/>
    </source>
</evidence>
<gene>
    <name evidence="2" type="ORF">Pla108_09330</name>
</gene>
<proteinExistence type="predicted"/>
<evidence type="ECO:0000313" key="3">
    <source>
        <dbReference type="Proteomes" id="UP000317421"/>
    </source>
</evidence>
<dbReference type="EMBL" id="SJPR01000001">
    <property type="protein sequence ID" value="TWT99989.1"/>
    <property type="molecule type" value="Genomic_DNA"/>
</dbReference>
<organism evidence="2 3">
    <name type="scientific">Botrimarina colliarenosi</name>
    <dbReference type="NCBI Taxonomy" id="2528001"/>
    <lineage>
        <taxon>Bacteria</taxon>
        <taxon>Pseudomonadati</taxon>
        <taxon>Planctomycetota</taxon>
        <taxon>Planctomycetia</taxon>
        <taxon>Pirellulales</taxon>
        <taxon>Lacipirellulaceae</taxon>
        <taxon>Botrimarina</taxon>
    </lineage>
</organism>
<evidence type="ECO:0008006" key="4">
    <source>
        <dbReference type="Google" id="ProtNLM"/>
    </source>
</evidence>
<comment type="caution">
    <text evidence="2">The sequence shown here is derived from an EMBL/GenBank/DDBJ whole genome shotgun (WGS) entry which is preliminary data.</text>
</comment>
<dbReference type="AlphaFoldDB" id="A0A5C6AK19"/>
<protein>
    <recommendedName>
        <fullName evidence="4">PEP-CTERM protein-sorting domain-containing protein</fullName>
    </recommendedName>
</protein>
<keyword evidence="1" id="KW-0732">Signal</keyword>
<reference evidence="2 3" key="1">
    <citation type="submission" date="2019-02" db="EMBL/GenBank/DDBJ databases">
        <title>Deep-cultivation of Planctomycetes and their phenomic and genomic characterization uncovers novel biology.</title>
        <authorList>
            <person name="Wiegand S."/>
            <person name="Jogler M."/>
            <person name="Boedeker C."/>
            <person name="Pinto D."/>
            <person name="Vollmers J."/>
            <person name="Rivas-Marin E."/>
            <person name="Kohn T."/>
            <person name="Peeters S.H."/>
            <person name="Heuer A."/>
            <person name="Rast P."/>
            <person name="Oberbeckmann S."/>
            <person name="Bunk B."/>
            <person name="Jeske O."/>
            <person name="Meyerdierks A."/>
            <person name="Storesund J.E."/>
            <person name="Kallscheuer N."/>
            <person name="Luecker S."/>
            <person name="Lage O.M."/>
            <person name="Pohl T."/>
            <person name="Merkel B.J."/>
            <person name="Hornburger P."/>
            <person name="Mueller R.-W."/>
            <person name="Bruemmer F."/>
            <person name="Labrenz M."/>
            <person name="Spormann A.M."/>
            <person name="Op Den Camp H."/>
            <person name="Overmann J."/>
            <person name="Amann R."/>
            <person name="Jetten M.S.M."/>
            <person name="Mascher T."/>
            <person name="Medema M.H."/>
            <person name="Devos D.P."/>
            <person name="Kaster A.-K."/>
            <person name="Ovreas L."/>
            <person name="Rohde M."/>
            <person name="Galperin M.Y."/>
            <person name="Jogler C."/>
        </authorList>
    </citation>
    <scope>NUCLEOTIDE SEQUENCE [LARGE SCALE GENOMIC DNA]</scope>
    <source>
        <strain evidence="2 3">Pla108</strain>
    </source>
</reference>
<dbReference type="RefSeq" id="WP_146443462.1">
    <property type="nucleotide sequence ID" value="NZ_SJPR01000001.1"/>
</dbReference>
<feature type="chain" id="PRO_5022880270" description="PEP-CTERM protein-sorting domain-containing protein" evidence="1">
    <location>
        <begin position="19"/>
        <end position="231"/>
    </location>
</feature>
<dbReference type="OrthoDB" id="277383at2"/>
<accession>A0A5C6AK19</accession>